<dbReference type="AlphaFoldDB" id="A0A9X1X5R0"/>
<proteinExistence type="predicted"/>
<sequence length="134" mass="14013">MKKLLLFFFIGAAVLLMASCYNDNLSEMVPASGVKGGTGAGTCDTAGVMSYTNHVLPVLQTNCGINNSCHGSNNSSGYNLSTYSGVRSVALSGKLISSITWTGSASHMPQNAPKMSDCNITKIQKWVNAGSLNN</sequence>
<evidence type="ECO:0000256" key="1">
    <source>
        <dbReference type="SAM" id="SignalP"/>
    </source>
</evidence>
<evidence type="ECO:0008006" key="4">
    <source>
        <dbReference type="Google" id="ProtNLM"/>
    </source>
</evidence>
<feature type="signal peptide" evidence="1">
    <location>
        <begin position="1"/>
        <end position="18"/>
    </location>
</feature>
<keyword evidence="1" id="KW-0732">Signal</keyword>
<dbReference type="PROSITE" id="PS51257">
    <property type="entry name" value="PROKAR_LIPOPROTEIN"/>
    <property type="match status" value="1"/>
</dbReference>
<protein>
    <recommendedName>
        <fullName evidence="4">Cytochrome c domain-containing protein</fullName>
    </recommendedName>
</protein>
<dbReference type="Proteomes" id="UP001139450">
    <property type="component" value="Unassembled WGS sequence"/>
</dbReference>
<name>A0A9X1X5R0_9SPHI</name>
<accession>A0A9X1X5R0</accession>
<organism evidence="2 3">
    <name type="scientific">Mucilaginibacter straminoryzae</name>
    <dbReference type="NCBI Taxonomy" id="2932774"/>
    <lineage>
        <taxon>Bacteria</taxon>
        <taxon>Pseudomonadati</taxon>
        <taxon>Bacteroidota</taxon>
        <taxon>Sphingobacteriia</taxon>
        <taxon>Sphingobacteriales</taxon>
        <taxon>Sphingobacteriaceae</taxon>
        <taxon>Mucilaginibacter</taxon>
    </lineage>
</organism>
<reference evidence="2" key="1">
    <citation type="submission" date="2022-04" db="EMBL/GenBank/DDBJ databases">
        <title>Mucilaginibacter sp. RS28 isolated from freshwater.</title>
        <authorList>
            <person name="Ko S.-R."/>
        </authorList>
    </citation>
    <scope>NUCLEOTIDE SEQUENCE</scope>
    <source>
        <strain evidence="2">RS28</strain>
    </source>
</reference>
<dbReference type="RefSeq" id="WP_245131289.1">
    <property type="nucleotide sequence ID" value="NZ_JALJEJ010000007.1"/>
</dbReference>
<keyword evidence="3" id="KW-1185">Reference proteome</keyword>
<gene>
    <name evidence="2" type="ORF">MUY27_15160</name>
</gene>
<feature type="chain" id="PRO_5040803349" description="Cytochrome c domain-containing protein" evidence="1">
    <location>
        <begin position="19"/>
        <end position="134"/>
    </location>
</feature>
<evidence type="ECO:0000313" key="2">
    <source>
        <dbReference type="EMBL" id="MCJ8211056.1"/>
    </source>
</evidence>
<dbReference type="EMBL" id="JALJEJ010000007">
    <property type="protein sequence ID" value="MCJ8211056.1"/>
    <property type="molecule type" value="Genomic_DNA"/>
</dbReference>
<comment type="caution">
    <text evidence="2">The sequence shown here is derived from an EMBL/GenBank/DDBJ whole genome shotgun (WGS) entry which is preliminary data.</text>
</comment>
<evidence type="ECO:0000313" key="3">
    <source>
        <dbReference type="Proteomes" id="UP001139450"/>
    </source>
</evidence>